<dbReference type="OrthoDB" id="5402427at2"/>
<proteinExistence type="predicted"/>
<organism evidence="1 2">
    <name type="scientific">Desulfomicrobium orale DSM 12838</name>
    <dbReference type="NCBI Taxonomy" id="888061"/>
    <lineage>
        <taxon>Bacteria</taxon>
        <taxon>Pseudomonadati</taxon>
        <taxon>Thermodesulfobacteriota</taxon>
        <taxon>Desulfovibrionia</taxon>
        <taxon>Desulfovibrionales</taxon>
        <taxon>Desulfomicrobiaceae</taxon>
        <taxon>Desulfomicrobium</taxon>
    </lineage>
</organism>
<dbReference type="KEGG" id="doa:AXF15_04870"/>
<keyword evidence="2" id="KW-1185">Reference proteome</keyword>
<dbReference type="STRING" id="888061.AXF15_04870"/>
<reference evidence="2" key="1">
    <citation type="submission" date="2016-02" db="EMBL/GenBank/DDBJ databases">
        <authorList>
            <person name="Holder M.E."/>
            <person name="Ajami N.J."/>
            <person name="Petrosino J.F."/>
        </authorList>
    </citation>
    <scope>NUCLEOTIDE SEQUENCE [LARGE SCALE GENOMIC DNA]</scope>
    <source>
        <strain evidence="2">DSM 12838</strain>
    </source>
</reference>
<dbReference type="SUPFAM" id="SSF54637">
    <property type="entry name" value="Thioesterase/thiol ester dehydrase-isomerase"/>
    <property type="match status" value="1"/>
</dbReference>
<protein>
    <recommendedName>
        <fullName evidence="3">3-hydroxyacyl-ACP dehydratase</fullName>
    </recommendedName>
</protein>
<dbReference type="Pfam" id="PF22817">
    <property type="entry name" value="ApeP-like"/>
    <property type="match status" value="1"/>
</dbReference>
<dbReference type="Proteomes" id="UP000063964">
    <property type="component" value="Chromosome"/>
</dbReference>
<dbReference type="AlphaFoldDB" id="A0A120KMZ0"/>
<dbReference type="InterPro" id="IPR016776">
    <property type="entry name" value="ApeP-like_dehydratase"/>
</dbReference>
<dbReference type="Gene3D" id="3.10.129.10">
    <property type="entry name" value="Hotdog Thioesterase"/>
    <property type="match status" value="1"/>
</dbReference>
<dbReference type="RefSeq" id="WP_066604071.1">
    <property type="nucleotide sequence ID" value="NZ_CP014230.1"/>
</dbReference>
<accession>A0A120KMZ0</accession>
<gene>
    <name evidence="1" type="ORF">AXF15_04870</name>
</gene>
<dbReference type="EMBL" id="CP014230">
    <property type="protein sequence ID" value="AMD92509.1"/>
    <property type="molecule type" value="Genomic_DNA"/>
</dbReference>
<evidence type="ECO:0008006" key="3">
    <source>
        <dbReference type="Google" id="ProtNLM"/>
    </source>
</evidence>
<name>A0A120KMZ0_9BACT</name>
<evidence type="ECO:0000313" key="2">
    <source>
        <dbReference type="Proteomes" id="UP000063964"/>
    </source>
</evidence>
<sequence>MRLPQPARILLPHQPPMVCIDRLLEAGEDRGLCEVRLVEGHTLLDAKGRLEPCGFVELAAQSVAALKGWERVRRGLPLPLGFLVGVQDFVCSGAARVGDTLRIETVSLGAFEGFGVVRAHITRGETVLAQGRIKLYAPSGAEEE</sequence>
<dbReference type="InterPro" id="IPR029069">
    <property type="entry name" value="HotDog_dom_sf"/>
</dbReference>
<evidence type="ECO:0000313" key="1">
    <source>
        <dbReference type="EMBL" id="AMD92509.1"/>
    </source>
</evidence>